<keyword evidence="6" id="KW-1185">Reference proteome</keyword>
<dbReference type="PRINTS" id="PR00095">
    <property type="entry name" value="ANTSNTHASEI"/>
</dbReference>
<dbReference type="InterPro" id="IPR015890">
    <property type="entry name" value="Chorismate_C"/>
</dbReference>
<protein>
    <recommendedName>
        <fullName evidence="1">aminodeoxychorismate synthase</fullName>
        <ecNumber evidence="1">2.6.1.85</ecNumber>
    </recommendedName>
</protein>
<dbReference type="InterPro" id="IPR019999">
    <property type="entry name" value="Anth_synth_I-like"/>
</dbReference>
<accession>A0A1I0IJ70</accession>
<dbReference type="PANTHER" id="PTHR11236:SF18">
    <property type="entry name" value="AMINODEOXYCHORISMATE SYNTHASE"/>
    <property type="match status" value="1"/>
</dbReference>
<dbReference type="EC" id="2.6.1.85" evidence="1"/>
<dbReference type="EMBL" id="FOIJ01000006">
    <property type="protein sequence ID" value="SET96770.1"/>
    <property type="molecule type" value="Genomic_DNA"/>
</dbReference>
<dbReference type="GO" id="GO:0008153">
    <property type="term" value="P:4-aminobenzoate biosynthetic process"/>
    <property type="evidence" value="ECO:0007669"/>
    <property type="project" value="TreeGrafter"/>
</dbReference>
<reference evidence="6" key="1">
    <citation type="submission" date="2016-10" db="EMBL/GenBank/DDBJ databases">
        <authorList>
            <person name="Varghese N."/>
            <person name="Submissions S."/>
        </authorList>
    </citation>
    <scope>NUCLEOTIDE SEQUENCE [LARGE SCALE GENOMIC DNA]</scope>
    <source>
        <strain evidence="6">DSM 16858</strain>
    </source>
</reference>
<dbReference type="GO" id="GO:0005737">
    <property type="term" value="C:cytoplasm"/>
    <property type="evidence" value="ECO:0007669"/>
    <property type="project" value="TreeGrafter"/>
</dbReference>
<name>A0A1I0IJ70_9BACT</name>
<organism evidence="5 6">
    <name type="scientific">Stigmatella erecta</name>
    <dbReference type="NCBI Taxonomy" id="83460"/>
    <lineage>
        <taxon>Bacteria</taxon>
        <taxon>Pseudomonadati</taxon>
        <taxon>Myxococcota</taxon>
        <taxon>Myxococcia</taxon>
        <taxon>Myxococcales</taxon>
        <taxon>Cystobacterineae</taxon>
        <taxon>Archangiaceae</taxon>
        <taxon>Stigmatella</taxon>
    </lineage>
</organism>
<dbReference type="NCBIfam" id="TIGR00553">
    <property type="entry name" value="pabB"/>
    <property type="match status" value="1"/>
</dbReference>
<dbReference type="Pfam" id="PF04715">
    <property type="entry name" value="Anth_synt_I_N"/>
    <property type="match status" value="1"/>
</dbReference>
<proteinExistence type="predicted"/>
<evidence type="ECO:0000256" key="2">
    <source>
        <dbReference type="ARBA" id="ARBA00022679"/>
    </source>
</evidence>
<feature type="domain" description="Chorismate-utilising enzyme C-terminal" evidence="3">
    <location>
        <begin position="248"/>
        <end position="502"/>
    </location>
</feature>
<dbReference type="Gene3D" id="3.60.120.10">
    <property type="entry name" value="Anthranilate synthase"/>
    <property type="match status" value="1"/>
</dbReference>
<evidence type="ECO:0000313" key="5">
    <source>
        <dbReference type="EMBL" id="SET96770.1"/>
    </source>
</evidence>
<evidence type="ECO:0000259" key="3">
    <source>
        <dbReference type="Pfam" id="PF00425"/>
    </source>
</evidence>
<dbReference type="RefSeq" id="WP_093520182.1">
    <property type="nucleotide sequence ID" value="NZ_FOIJ01000006.1"/>
</dbReference>
<dbReference type="InterPro" id="IPR005801">
    <property type="entry name" value="ADC_synthase"/>
</dbReference>
<dbReference type="AlphaFoldDB" id="A0A1I0IJ70"/>
<dbReference type="GO" id="GO:0009396">
    <property type="term" value="P:folic acid-containing compound biosynthetic process"/>
    <property type="evidence" value="ECO:0007669"/>
    <property type="project" value="InterPro"/>
</dbReference>
<evidence type="ECO:0000256" key="1">
    <source>
        <dbReference type="ARBA" id="ARBA00013139"/>
    </source>
</evidence>
<dbReference type="GO" id="GO:0000162">
    <property type="term" value="P:L-tryptophan biosynthetic process"/>
    <property type="evidence" value="ECO:0007669"/>
    <property type="project" value="TreeGrafter"/>
</dbReference>
<evidence type="ECO:0000259" key="4">
    <source>
        <dbReference type="Pfam" id="PF04715"/>
    </source>
</evidence>
<dbReference type="SUPFAM" id="SSF56322">
    <property type="entry name" value="ADC synthase"/>
    <property type="match status" value="1"/>
</dbReference>
<gene>
    <name evidence="5" type="ORF">SAMN05443639_10682</name>
</gene>
<dbReference type="Pfam" id="PF00425">
    <property type="entry name" value="Chorismate_bind"/>
    <property type="match status" value="1"/>
</dbReference>
<evidence type="ECO:0000313" key="6">
    <source>
        <dbReference type="Proteomes" id="UP000199181"/>
    </source>
</evidence>
<dbReference type="GO" id="GO:0046820">
    <property type="term" value="F:4-amino-4-deoxychorismate synthase activity"/>
    <property type="evidence" value="ECO:0007669"/>
    <property type="project" value="UniProtKB-EC"/>
</dbReference>
<dbReference type="InterPro" id="IPR006805">
    <property type="entry name" value="Anth_synth_I_N"/>
</dbReference>
<dbReference type="PANTHER" id="PTHR11236">
    <property type="entry name" value="AMINOBENZOATE/ANTHRANILATE SYNTHASE"/>
    <property type="match status" value="1"/>
</dbReference>
<dbReference type="Proteomes" id="UP000199181">
    <property type="component" value="Unassembled WGS sequence"/>
</dbReference>
<sequence length="518" mass="57613">MSAIHAVRDGTKKPSSPPHHIVQEVKLALPFWRYFELFRKQQYSCLLDSARAPHKLCRYSFMGSDPAAVYKAKRQHGAAPEGQARIEVIHRRGADGLTLETPFVEKKIADAFDELRAVTAEYRVERAPNDAPVPFLTGAMGYFGYEAGYFIEKLPDLGKDQPELPDIYMLFMDVVLAHDHESGASYLSIVGRGPDAKSAQARAEALRDETLARIQMMEKDPPAEWTGPKAPAPGAKSTPVEINAHFDEAGYINMVRAAKDHITAGDIFEVCTTHRLDSPLRADPWDLYRELRRINPAPFACYIHLPEAYVVSSSPERFLSLDRQRVAESRPIKGTRPRGKSPQEEEAMLADLSTNIKDRAENLMIVDLVRNDFGRVCKFNTVHVPELLVIEHYSTVFQLVSTIRGQLEDDKDPLDLIKACFPGGSMTGAPKIEAMKIIDRLEPVKRGIYSGSIGYMDFSGVMDLNIVIRTFVVVDGRCYYNVGGAVVADSDPRGEYLETMDKARALISALNNLAGATA</sequence>
<dbReference type="InterPro" id="IPR005802">
    <property type="entry name" value="ADC_synth_comp_1"/>
</dbReference>
<feature type="domain" description="Anthranilate synthase component I N-terminal" evidence="4">
    <location>
        <begin position="35"/>
        <end position="184"/>
    </location>
</feature>
<keyword evidence="2" id="KW-0808">Transferase</keyword>